<keyword evidence="13" id="KW-1185">Reference proteome</keyword>
<dbReference type="GO" id="GO:0004177">
    <property type="term" value="F:aminopeptidase activity"/>
    <property type="evidence" value="ECO:0007669"/>
    <property type="project" value="UniProtKB-KW"/>
</dbReference>
<dbReference type="InterPro" id="IPR002410">
    <property type="entry name" value="Peptidase_S33"/>
</dbReference>
<dbReference type="GO" id="GO:0006508">
    <property type="term" value="P:proteolysis"/>
    <property type="evidence" value="ECO:0007669"/>
    <property type="project" value="UniProtKB-KW"/>
</dbReference>
<keyword evidence="9 12" id="KW-0378">Hydrolase</keyword>
<dbReference type="SUPFAM" id="SSF53474">
    <property type="entry name" value="alpha/beta-Hydrolases"/>
    <property type="match status" value="1"/>
</dbReference>
<dbReference type="AlphaFoldDB" id="A0A848HAH3"/>
<dbReference type="GO" id="GO:0005737">
    <property type="term" value="C:cytoplasm"/>
    <property type="evidence" value="ECO:0007669"/>
    <property type="project" value="UniProtKB-SubCell"/>
</dbReference>
<accession>A0A848HAH3</accession>
<dbReference type="PANTHER" id="PTHR43722:SF1">
    <property type="entry name" value="PROLINE IMINOPEPTIDASE"/>
    <property type="match status" value="1"/>
</dbReference>
<keyword evidence="6" id="KW-0031">Aminopeptidase</keyword>
<proteinExistence type="inferred from homology"/>
<evidence type="ECO:0000256" key="9">
    <source>
        <dbReference type="ARBA" id="ARBA00022801"/>
    </source>
</evidence>
<dbReference type="PRINTS" id="PR00111">
    <property type="entry name" value="ABHYDROLASE"/>
</dbReference>
<evidence type="ECO:0000256" key="6">
    <source>
        <dbReference type="ARBA" id="ARBA00022438"/>
    </source>
</evidence>
<organism evidence="12 13">
    <name type="scientific">Ramlibacter agri</name>
    <dbReference type="NCBI Taxonomy" id="2728837"/>
    <lineage>
        <taxon>Bacteria</taxon>
        <taxon>Pseudomonadati</taxon>
        <taxon>Pseudomonadota</taxon>
        <taxon>Betaproteobacteria</taxon>
        <taxon>Burkholderiales</taxon>
        <taxon>Comamonadaceae</taxon>
        <taxon>Ramlibacter</taxon>
    </lineage>
</organism>
<evidence type="ECO:0000256" key="3">
    <source>
        <dbReference type="ARBA" id="ARBA00010088"/>
    </source>
</evidence>
<evidence type="ECO:0000256" key="1">
    <source>
        <dbReference type="ARBA" id="ARBA00001585"/>
    </source>
</evidence>
<dbReference type="Pfam" id="PF00561">
    <property type="entry name" value="Abhydrolase_1"/>
    <property type="match status" value="1"/>
</dbReference>
<keyword evidence="7" id="KW-0963">Cytoplasm</keyword>
<dbReference type="InterPro" id="IPR005944">
    <property type="entry name" value="Pro_iminopeptidase"/>
</dbReference>
<evidence type="ECO:0000313" key="13">
    <source>
        <dbReference type="Proteomes" id="UP000541185"/>
    </source>
</evidence>
<dbReference type="EMBL" id="JABBFX010000001">
    <property type="protein sequence ID" value="NML44618.1"/>
    <property type="molecule type" value="Genomic_DNA"/>
</dbReference>
<dbReference type="PANTHER" id="PTHR43722">
    <property type="entry name" value="PROLINE IMINOPEPTIDASE"/>
    <property type="match status" value="1"/>
</dbReference>
<feature type="domain" description="AB hydrolase-1" evidence="11">
    <location>
        <begin position="13"/>
        <end position="236"/>
    </location>
</feature>
<evidence type="ECO:0000256" key="8">
    <source>
        <dbReference type="ARBA" id="ARBA00022670"/>
    </source>
</evidence>
<dbReference type="InterPro" id="IPR000073">
    <property type="entry name" value="AB_hydrolase_1"/>
</dbReference>
<reference evidence="12 13" key="1">
    <citation type="submission" date="2020-04" db="EMBL/GenBank/DDBJ databases">
        <title>Ramlibacter sp. G-1-2-2 isolated from soil.</title>
        <authorList>
            <person name="Dahal R.H."/>
        </authorList>
    </citation>
    <scope>NUCLEOTIDE SEQUENCE [LARGE SCALE GENOMIC DNA]</scope>
    <source>
        <strain evidence="12 13">G-1-2-2</strain>
    </source>
</reference>
<evidence type="ECO:0000256" key="10">
    <source>
        <dbReference type="ARBA" id="ARBA00029605"/>
    </source>
</evidence>
<evidence type="ECO:0000256" key="4">
    <source>
        <dbReference type="ARBA" id="ARBA00012568"/>
    </source>
</evidence>
<evidence type="ECO:0000313" key="12">
    <source>
        <dbReference type="EMBL" id="NML44618.1"/>
    </source>
</evidence>
<sequence>MHVEEHGNPAGLPLLLLHGGPGSGSSPALRLGVDAERYRMLCPDQRGAGQSTPRGGIEANTLAHLLADLRLLRAHLHIERWLVAGGSWGATLALLHAVDAPEAVSGLVLRNPFLARAEDMAAFFAAAGFPLPVTVDRDAALRWWQAEQRLAGGQPGSPPDEARLVDRYRVQSHFLQNRCWLRQRTLLERCAALPAIPIVIVQGSEDAICPPAGARALAQALGERASLRMAQGAGHDPTHPALVEAMRQALTPAA</sequence>
<comment type="catalytic activity">
    <reaction evidence="1">
        <text>Release of N-terminal proline from a peptide.</text>
        <dbReference type="EC" id="3.4.11.5"/>
    </reaction>
</comment>
<dbReference type="EC" id="3.4.11.5" evidence="4"/>
<comment type="subcellular location">
    <subcellularLocation>
        <location evidence="2">Cytoplasm</location>
    </subcellularLocation>
</comment>
<name>A0A848HAH3_9BURK</name>
<evidence type="ECO:0000256" key="7">
    <source>
        <dbReference type="ARBA" id="ARBA00022490"/>
    </source>
</evidence>
<evidence type="ECO:0000256" key="5">
    <source>
        <dbReference type="ARBA" id="ARBA00021843"/>
    </source>
</evidence>
<dbReference type="Proteomes" id="UP000541185">
    <property type="component" value="Unassembled WGS sequence"/>
</dbReference>
<dbReference type="PRINTS" id="PR00793">
    <property type="entry name" value="PROAMNOPTASE"/>
</dbReference>
<gene>
    <name evidence="12" type="ORF">HHL11_12705</name>
</gene>
<evidence type="ECO:0000256" key="2">
    <source>
        <dbReference type="ARBA" id="ARBA00004496"/>
    </source>
</evidence>
<comment type="caution">
    <text evidence="12">The sequence shown here is derived from an EMBL/GenBank/DDBJ whole genome shotgun (WGS) entry which is preliminary data.</text>
</comment>
<dbReference type="Gene3D" id="3.40.50.1820">
    <property type="entry name" value="alpha/beta hydrolase"/>
    <property type="match status" value="1"/>
</dbReference>
<protein>
    <recommendedName>
        <fullName evidence="5">Proline iminopeptidase</fullName>
        <ecNumber evidence="4">3.4.11.5</ecNumber>
    </recommendedName>
    <alternativeName>
        <fullName evidence="10">Prolyl aminopeptidase</fullName>
    </alternativeName>
</protein>
<comment type="similarity">
    <text evidence="3">Belongs to the peptidase S33 family.</text>
</comment>
<dbReference type="InterPro" id="IPR029058">
    <property type="entry name" value="AB_hydrolase_fold"/>
</dbReference>
<evidence type="ECO:0000259" key="11">
    <source>
        <dbReference type="Pfam" id="PF00561"/>
    </source>
</evidence>
<keyword evidence="8" id="KW-0645">Protease</keyword>